<evidence type="ECO:0000313" key="3">
    <source>
        <dbReference type="EMBL" id="RCW38939.1"/>
    </source>
</evidence>
<protein>
    <submittedName>
        <fullName evidence="3">SusE-like outer membrane protein</fullName>
    </submittedName>
</protein>
<feature type="domain" description="SusE outer membrane protein" evidence="2">
    <location>
        <begin position="22"/>
        <end position="128"/>
    </location>
</feature>
<dbReference type="Pfam" id="PF14292">
    <property type="entry name" value="SusE"/>
    <property type="match status" value="1"/>
</dbReference>
<evidence type="ECO:0000313" key="4">
    <source>
        <dbReference type="Proteomes" id="UP000252733"/>
    </source>
</evidence>
<dbReference type="CDD" id="cd12967">
    <property type="entry name" value="CBM_SusE-F_like_u1"/>
    <property type="match status" value="1"/>
</dbReference>
<name>A0A368VCM4_9BACT</name>
<dbReference type="RefSeq" id="WP_114436255.1">
    <property type="nucleotide sequence ID" value="NZ_QPIZ01000002.1"/>
</dbReference>
<proteinExistence type="predicted"/>
<feature type="chain" id="PRO_5016968821" evidence="1">
    <location>
        <begin position="20"/>
        <end position="360"/>
    </location>
</feature>
<gene>
    <name evidence="3" type="ORF">DFO77_10293</name>
</gene>
<reference evidence="3 4" key="1">
    <citation type="submission" date="2018-07" db="EMBL/GenBank/DDBJ databases">
        <title>Freshwater and sediment microbial communities from various areas in North America, analyzing microbe dynamics in response to fracking.</title>
        <authorList>
            <person name="Lamendella R."/>
        </authorList>
    </citation>
    <scope>NUCLEOTIDE SEQUENCE [LARGE SCALE GENOMIC DNA]</scope>
    <source>
        <strain evidence="3 4">160A</strain>
    </source>
</reference>
<comment type="caution">
    <text evidence="3">The sequence shown here is derived from an EMBL/GenBank/DDBJ whole genome shotgun (WGS) entry which is preliminary data.</text>
</comment>
<keyword evidence="1" id="KW-0732">Signal</keyword>
<organism evidence="3 4">
    <name type="scientific">Marinilabilia salmonicolor</name>
    <dbReference type="NCBI Taxonomy" id="989"/>
    <lineage>
        <taxon>Bacteria</taxon>
        <taxon>Pseudomonadati</taxon>
        <taxon>Bacteroidota</taxon>
        <taxon>Bacteroidia</taxon>
        <taxon>Marinilabiliales</taxon>
        <taxon>Marinilabiliaceae</taxon>
        <taxon>Marinilabilia</taxon>
    </lineage>
</organism>
<evidence type="ECO:0000259" key="2">
    <source>
        <dbReference type="Pfam" id="PF14292"/>
    </source>
</evidence>
<sequence length="360" mass="40107">MKKIIALSVFIFAALAVFTGCDDDPVLTKQKKVEFSDNINLSAQELELSDDNASDEVLTISWTAVTFSVEAPVTYSLQFAVNGNWGQGVRLDVEPDVLSASFTGEELNDIALELGLEPGEETPVEVRVEAYLNQRVYSMSESLNVTAYNLVEPYIDYPSLYIAGDYQGWNIEEPDSVSSKLDDGVYEGYIYIPEGGTNEFKLYADKDWASTSYGNGGDGVVIVANYAGDNFVAPSYGYYLFAIDLNTMEYLLKKIESWGIIGEATPDGWNSDTDLIFDPDTELWSVTADLKATGFMKFRANNAWEELEMGLDAEGNLRYGYHPWREYVDLTNMTVEADGNYTVTLDLRVPGNYRYSINAN</sequence>
<dbReference type="PROSITE" id="PS51257">
    <property type="entry name" value="PROKAR_LIPOPROTEIN"/>
    <property type="match status" value="1"/>
</dbReference>
<feature type="signal peptide" evidence="1">
    <location>
        <begin position="1"/>
        <end position="19"/>
    </location>
</feature>
<dbReference type="AlphaFoldDB" id="A0A368VCM4"/>
<dbReference type="EMBL" id="QPIZ01000002">
    <property type="protein sequence ID" value="RCW38939.1"/>
    <property type="molecule type" value="Genomic_DNA"/>
</dbReference>
<evidence type="ECO:0000256" key="1">
    <source>
        <dbReference type="SAM" id="SignalP"/>
    </source>
</evidence>
<dbReference type="Proteomes" id="UP000252733">
    <property type="component" value="Unassembled WGS sequence"/>
</dbReference>
<keyword evidence="4" id="KW-1185">Reference proteome</keyword>
<dbReference type="InterPro" id="IPR025970">
    <property type="entry name" value="SusE"/>
</dbReference>
<accession>A0A368VCM4</accession>
<dbReference type="Gene3D" id="2.60.40.3620">
    <property type="match status" value="2"/>
</dbReference>